<proteinExistence type="inferred from homology"/>
<comment type="similarity">
    <text evidence="1">Belongs to the LysR transcriptional regulatory family.</text>
</comment>
<dbReference type="GO" id="GO:0003677">
    <property type="term" value="F:DNA binding"/>
    <property type="evidence" value="ECO:0007669"/>
    <property type="project" value="UniProtKB-KW"/>
</dbReference>
<dbReference type="PROSITE" id="PS50931">
    <property type="entry name" value="HTH_LYSR"/>
    <property type="match status" value="1"/>
</dbReference>
<evidence type="ECO:0000256" key="2">
    <source>
        <dbReference type="ARBA" id="ARBA00023015"/>
    </source>
</evidence>
<dbReference type="OrthoDB" id="9803735at2"/>
<name>A0A494W2Z4_9SPHI</name>
<dbReference type="InterPro" id="IPR005119">
    <property type="entry name" value="LysR_subst-bd"/>
</dbReference>
<dbReference type="AlphaFoldDB" id="A0A494W2Z4"/>
<evidence type="ECO:0000256" key="4">
    <source>
        <dbReference type="ARBA" id="ARBA00023163"/>
    </source>
</evidence>
<keyword evidence="2" id="KW-0805">Transcription regulation</keyword>
<keyword evidence="3" id="KW-0238">DNA-binding</keyword>
<dbReference type="InterPro" id="IPR036388">
    <property type="entry name" value="WH-like_DNA-bd_sf"/>
</dbReference>
<dbReference type="SUPFAM" id="SSF46785">
    <property type="entry name" value="Winged helix' DNA-binding domain"/>
    <property type="match status" value="1"/>
</dbReference>
<accession>A0A494W2Z4</accession>
<dbReference type="PANTHER" id="PTHR30419:SF29">
    <property type="entry name" value="LYSR-FAMILY TRANSCRIPTIONAL REGULATOR"/>
    <property type="match status" value="1"/>
</dbReference>
<dbReference type="PANTHER" id="PTHR30419">
    <property type="entry name" value="HTH-TYPE TRANSCRIPTIONAL REGULATOR YBHD"/>
    <property type="match status" value="1"/>
</dbReference>
<keyword evidence="4" id="KW-0804">Transcription</keyword>
<dbReference type="Pfam" id="PF03466">
    <property type="entry name" value="LysR_substrate"/>
    <property type="match status" value="1"/>
</dbReference>
<organism evidence="6 7">
    <name type="scientific">Mucilaginibacter celer</name>
    <dbReference type="NCBI Taxonomy" id="2305508"/>
    <lineage>
        <taxon>Bacteria</taxon>
        <taxon>Pseudomonadati</taxon>
        <taxon>Bacteroidota</taxon>
        <taxon>Sphingobacteriia</taxon>
        <taxon>Sphingobacteriales</taxon>
        <taxon>Sphingobacteriaceae</taxon>
        <taxon>Mucilaginibacter</taxon>
    </lineage>
</organism>
<dbReference type="Proteomes" id="UP000270046">
    <property type="component" value="Chromosome"/>
</dbReference>
<evidence type="ECO:0000313" key="7">
    <source>
        <dbReference type="Proteomes" id="UP000270046"/>
    </source>
</evidence>
<gene>
    <name evidence="6" type="ORF">HYN43_021295</name>
</gene>
<evidence type="ECO:0000259" key="5">
    <source>
        <dbReference type="PROSITE" id="PS50931"/>
    </source>
</evidence>
<dbReference type="GO" id="GO:0003700">
    <property type="term" value="F:DNA-binding transcription factor activity"/>
    <property type="evidence" value="ECO:0007669"/>
    <property type="project" value="InterPro"/>
</dbReference>
<dbReference type="InterPro" id="IPR036390">
    <property type="entry name" value="WH_DNA-bd_sf"/>
</dbReference>
<dbReference type="InterPro" id="IPR000847">
    <property type="entry name" value="LysR_HTH_N"/>
</dbReference>
<dbReference type="EMBL" id="CP032869">
    <property type="protein sequence ID" value="AYL97672.1"/>
    <property type="molecule type" value="Genomic_DNA"/>
</dbReference>
<dbReference type="Pfam" id="PF00126">
    <property type="entry name" value="HTH_1"/>
    <property type="match status" value="1"/>
</dbReference>
<evidence type="ECO:0000256" key="1">
    <source>
        <dbReference type="ARBA" id="ARBA00009437"/>
    </source>
</evidence>
<feature type="domain" description="HTH lysR-type" evidence="5">
    <location>
        <begin position="1"/>
        <end position="58"/>
    </location>
</feature>
<dbReference type="FunFam" id="1.10.10.10:FF:000001">
    <property type="entry name" value="LysR family transcriptional regulator"/>
    <property type="match status" value="1"/>
</dbReference>
<sequence length="311" mass="35945">MTITQLEYIVAVDTYRSFVAAADKCFVTQPTLSMQVQKLEDNLGVKIFDRSKQPVVPTEIGIEIINQARIMLSESEKIKEIITDRQKELSGELRVGIIPTVAPYILPKIIHGFIEKYPQVKLVVWEQTTEEIIQQLKLGMLDCGILSTPLHEASLTEIPVFYENFVAYVSKNSKLSKKKNIIPDDIDMEEIWILNEGHCMREQVLNICQRRKSTRGFQHFEYNTGSVETLKRMVDQNNGATILPELALSELTEKQLDKVRHFRSPEPAREVSIVIQRNFLKRRMIEALKNEILEFVPKRMKSKKKKEVMDI</sequence>
<dbReference type="RefSeq" id="WP_119405961.1">
    <property type="nucleotide sequence ID" value="NZ_CP032869.1"/>
</dbReference>
<dbReference type="Gene3D" id="3.40.190.10">
    <property type="entry name" value="Periplasmic binding protein-like II"/>
    <property type="match status" value="2"/>
</dbReference>
<dbReference type="CDD" id="cd08411">
    <property type="entry name" value="PBP2_OxyR"/>
    <property type="match status" value="1"/>
</dbReference>
<dbReference type="InterPro" id="IPR050950">
    <property type="entry name" value="HTH-type_LysR_regulators"/>
</dbReference>
<dbReference type="KEGG" id="muh:HYN43_021295"/>
<dbReference type="GO" id="GO:0005829">
    <property type="term" value="C:cytosol"/>
    <property type="evidence" value="ECO:0007669"/>
    <property type="project" value="TreeGrafter"/>
</dbReference>
<dbReference type="PRINTS" id="PR00039">
    <property type="entry name" value="HTHLYSR"/>
</dbReference>
<evidence type="ECO:0000313" key="6">
    <source>
        <dbReference type="EMBL" id="AYL97672.1"/>
    </source>
</evidence>
<reference evidence="6 7" key="1">
    <citation type="submission" date="2018-10" db="EMBL/GenBank/DDBJ databases">
        <title>Genome sequencing of Mucilaginibacter sp. HYN0043.</title>
        <authorList>
            <person name="Kim M."/>
            <person name="Yi H."/>
        </authorList>
    </citation>
    <scope>NUCLEOTIDE SEQUENCE [LARGE SCALE GENOMIC DNA]</scope>
    <source>
        <strain evidence="6 7">HYN0043</strain>
    </source>
</reference>
<dbReference type="Gene3D" id="1.10.10.10">
    <property type="entry name" value="Winged helix-like DNA-binding domain superfamily/Winged helix DNA-binding domain"/>
    <property type="match status" value="1"/>
</dbReference>
<keyword evidence="7" id="KW-1185">Reference proteome</keyword>
<protein>
    <submittedName>
        <fullName evidence="6">LysR family transcriptional regulator</fullName>
    </submittedName>
</protein>
<dbReference type="SUPFAM" id="SSF53850">
    <property type="entry name" value="Periplasmic binding protein-like II"/>
    <property type="match status" value="1"/>
</dbReference>
<evidence type="ECO:0000256" key="3">
    <source>
        <dbReference type="ARBA" id="ARBA00023125"/>
    </source>
</evidence>